<evidence type="ECO:0000313" key="5">
    <source>
        <dbReference type="EMBL" id="EOT29266.1"/>
    </source>
</evidence>
<comment type="caution">
    <text evidence="5">The sequence shown here is derived from an EMBL/GenBank/DDBJ whole genome shotgun (WGS) entry which is preliminary data.</text>
</comment>
<dbReference type="PATRIC" id="fig|1139996.3.peg.1197"/>
<accession>S0JQS1</accession>
<dbReference type="FunFam" id="3.40.30.10:FF:000058">
    <property type="entry name" value="Glutathione S-transferase, omega"/>
    <property type="match status" value="1"/>
</dbReference>
<dbReference type="InterPro" id="IPR036282">
    <property type="entry name" value="Glutathione-S-Trfase_C_sf"/>
</dbReference>
<feature type="active site" description="Proton donor/acceptor" evidence="1">
    <location>
        <position position="193"/>
    </location>
</feature>
<dbReference type="Gene3D" id="1.20.1050.10">
    <property type="match status" value="1"/>
</dbReference>
<evidence type="ECO:0000256" key="2">
    <source>
        <dbReference type="PIRSR" id="PIRSR015753-2"/>
    </source>
</evidence>
<dbReference type="AlphaFoldDB" id="S0JQS1"/>
<dbReference type="RefSeq" id="WP_016175015.1">
    <property type="nucleotide sequence ID" value="NZ_KE136389.1"/>
</dbReference>
<feature type="binding site" evidence="2">
    <location>
        <position position="95"/>
    </location>
    <ligand>
        <name>glutathione</name>
        <dbReference type="ChEBI" id="CHEBI:57925"/>
    </ligand>
</feature>
<dbReference type="GO" id="GO:0004364">
    <property type="term" value="F:glutathione transferase activity"/>
    <property type="evidence" value="ECO:0007669"/>
    <property type="project" value="InterPro"/>
</dbReference>
<feature type="domain" description="GST C-terminal" evidence="4">
    <location>
        <begin position="170"/>
        <end position="294"/>
    </location>
</feature>
<organism evidence="5 6">
    <name type="scientific">Enterococcus saccharolyticus subsp. saccharolyticus ATCC 43076</name>
    <dbReference type="NCBI Taxonomy" id="1139996"/>
    <lineage>
        <taxon>Bacteria</taxon>
        <taxon>Bacillati</taxon>
        <taxon>Bacillota</taxon>
        <taxon>Bacilli</taxon>
        <taxon>Lactobacillales</taxon>
        <taxon>Enterococcaceae</taxon>
        <taxon>Enterococcus</taxon>
    </lineage>
</organism>
<dbReference type="CDD" id="cd03190">
    <property type="entry name" value="GST_C_Omega_like"/>
    <property type="match status" value="1"/>
</dbReference>
<dbReference type="InterPro" id="IPR010987">
    <property type="entry name" value="Glutathione-S-Trfase_C-like"/>
</dbReference>
<dbReference type="STRING" id="41997.RV16_GL000852"/>
<protein>
    <recommendedName>
        <fullName evidence="4">GST C-terminal domain-containing protein</fullName>
    </recommendedName>
</protein>
<feature type="binding site" evidence="2">
    <location>
        <begin position="128"/>
        <end position="131"/>
    </location>
    <ligand>
        <name>glutathione</name>
        <dbReference type="ChEBI" id="CHEBI:57925"/>
    </ligand>
</feature>
<evidence type="ECO:0000256" key="3">
    <source>
        <dbReference type="PIRSR" id="PIRSR015753-3"/>
    </source>
</evidence>
<dbReference type="OrthoDB" id="9769158at2"/>
<dbReference type="Proteomes" id="UP000014136">
    <property type="component" value="Unassembled WGS sequence"/>
</dbReference>
<dbReference type="InterPro" id="IPR036249">
    <property type="entry name" value="Thioredoxin-like_sf"/>
</dbReference>
<name>S0JQS1_9ENTE</name>
<dbReference type="Pfam" id="PF13410">
    <property type="entry name" value="GST_C_2"/>
    <property type="match status" value="1"/>
</dbReference>
<feature type="site" description="Lowers pKa of active site Cys" evidence="3">
    <location>
        <position position="251"/>
    </location>
</feature>
<sequence length="318" mass="37081">MGILLKGQWYPDSQYANDKGEFVRKDSQFRNWITPDGHAGPTGEGGFKAEANRYHLYVSYACPWASRALMMRSLKGLETSISFSVVNPLMLDNGWTFEEADGVIPDPVIHAKYLYEIYTHVDEEYSGRVTVPVLYDKKQNKIVSNESSDIIRMFNDAFNEVGANATNYLPKDKLSEIDEWNEKIYHDINNGVYKAGFATKQPVYEEAVTQLFKRLDEIEEILGQRRFLIGDKPTEADWRLFPTLVRFDAVYVGHFKCNLRQIREYKHLWRYTRELYHWPKIAQTVNMNHIKQHYYRSHKFINPTGIVSKGPIIDFSLD</sequence>
<dbReference type="SUPFAM" id="SSF52833">
    <property type="entry name" value="Thioredoxin-like"/>
    <property type="match status" value="1"/>
</dbReference>
<dbReference type="HOGENOM" id="CLU_037263_1_0_9"/>
<feature type="active site" description="Nucleophile" evidence="1">
    <location>
        <position position="62"/>
    </location>
</feature>
<proteinExistence type="predicted"/>
<dbReference type="PANTHER" id="PTHR32419">
    <property type="entry name" value="GLUTATHIONYL-HYDROQUINONE REDUCTASE"/>
    <property type="match status" value="1"/>
</dbReference>
<dbReference type="PANTHER" id="PTHR32419:SF6">
    <property type="entry name" value="GLUTATHIONE S-TRANSFERASE OMEGA-LIKE 1-RELATED"/>
    <property type="match status" value="1"/>
</dbReference>
<dbReference type="EMBL" id="AHYT01000004">
    <property type="protein sequence ID" value="EOT29266.1"/>
    <property type="molecule type" value="Genomic_DNA"/>
</dbReference>
<feature type="site" description="Lowers pKa of active site Cys" evidence="3">
    <location>
        <position position="294"/>
    </location>
</feature>
<feature type="binding site" evidence="2">
    <location>
        <begin position="146"/>
        <end position="147"/>
    </location>
    <ligand>
        <name>glutathione</name>
        <dbReference type="ChEBI" id="CHEBI:57925"/>
    </ligand>
</feature>
<dbReference type="SFLD" id="SFLDG01148">
    <property type="entry name" value="Xi_(cytGST)"/>
    <property type="match status" value="1"/>
</dbReference>
<dbReference type="InterPro" id="IPR004045">
    <property type="entry name" value="Glutathione_S-Trfase_N"/>
</dbReference>
<dbReference type="SFLD" id="SFLDS00019">
    <property type="entry name" value="Glutathione_Transferase_(cytos"/>
    <property type="match status" value="1"/>
</dbReference>
<dbReference type="PROSITE" id="PS50405">
    <property type="entry name" value="GST_CTER"/>
    <property type="match status" value="1"/>
</dbReference>
<evidence type="ECO:0000313" key="6">
    <source>
        <dbReference type="Proteomes" id="UP000014136"/>
    </source>
</evidence>
<dbReference type="SFLD" id="SFLDG01206">
    <property type="entry name" value="Xi.1"/>
    <property type="match status" value="1"/>
</dbReference>
<evidence type="ECO:0000259" key="4">
    <source>
        <dbReference type="PROSITE" id="PS50405"/>
    </source>
</evidence>
<dbReference type="PIRSF" id="PIRSF015753">
    <property type="entry name" value="GST"/>
    <property type="match status" value="1"/>
</dbReference>
<dbReference type="Pfam" id="PF13409">
    <property type="entry name" value="GST_N_2"/>
    <property type="match status" value="1"/>
</dbReference>
<keyword evidence="6" id="KW-1185">Reference proteome</keyword>
<evidence type="ECO:0000256" key="1">
    <source>
        <dbReference type="PIRSR" id="PIRSR015753-1"/>
    </source>
</evidence>
<dbReference type="Gene3D" id="3.40.30.10">
    <property type="entry name" value="Glutaredoxin"/>
    <property type="match status" value="1"/>
</dbReference>
<dbReference type="InterPro" id="IPR016639">
    <property type="entry name" value="GST_Omega/GSH"/>
</dbReference>
<dbReference type="GO" id="GO:0005737">
    <property type="term" value="C:cytoplasm"/>
    <property type="evidence" value="ECO:0007669"/>
    <property type="project" value="TreeGrafter"/>
</dbReference>
<reference evidence="5 6" key="1">
    <citation type="submission" date="2013-03" db="EMBL/GenBank/DDBJ databases">
        <title>The Genome Sequence of Enterococcus saccharolyticus ATCC_43076 (Illumina only assembly).</title>
        <authorList>
            <consortium name="The Broad Institute Genomics Platform"/>
            <consortium name="The Broad Institute Genome Sequencing Center for Infectious Disease"/>
            <person name="Earl A."/>
            <person name="Russ C."/>
            <person name="Gilmore M."/>
            <person name="Surin D."/>
            <person name="Walker B."/>
            <person name="Young S."/>
            <person name="Zeng Q."/>
            <person name="Gargeya S."/>
            <person name="Fitzgerald M."/>
            <person name="Haas B."/>
            <person name="Abouelleil A."/>
            <person name="Allen A.W."/>
            <person name="Alvarado L."/>
            <person name="Arachchi H.M."/>
            <person name="Berlin A.M."/>
            <person name="Chapman S.B."/>
            <person name="Gainer-Dewar J."/>
            <person name="Goldberg J."/>
            <person name="Griggs A."/>
            <person name="Gujja S."/>
            <person name="Hansen M."/>
            <person name="Howarth C."/>
            <person name="Imamovic A."/>
            <person name="Ireland A."/>
            <person name="Larimer J."/>
            <person name="McCowan C."/>
            <person name="Murphy C."/>
            <person name="Pearson M."/>
            <person name="Poon T.W."/>
            <person name="Priest M."/>
            <person name="Roberts A."/>
            <person name="Saif S."/>
            <person name="Shea T."/>
            <person name="Sisk P."/>
            <person name="Sykes S."/>
            <person name="Wortman J."/>
            <person name="Nusbaum C."/>
            <person name="Birren B."/>
        </authorList>
    </citation>
    <scope>NUCLEOTIDE SEQUENCE [LARGE SCALE GENOMIC DNA]</scope>
    <source>
        <strain evidence="5 6">ATCC 43076</strain>
    </source>
</reference>
<dbReference type="InterPro" id="IPR047047">
    <property type="entry name" value="GST_Omega-like_C"/>
</dbReference>
<dbReference type="eggNOG" id="COG0435">
    <property type="taxonomic scope" value="Bacteria"/>
</dbReference>
<gene>
    <name evidence="5" type="ORF">OMQ_01218</name>
</gene>
<dbReference type="InterPro" id="IPR040079">
    <property type="entry name" value="Glutathione_S-Trfase"/>
</dbReference>
<dbReference type="SUPFAM" id="SSF47616">
    <property type="entry name" value="GST C-terminal domain-like"/>
    <property type="match status" value="1"/>
</dbReference>